<dbReference type="GO" id="GO:0016491">
    <property type="term" value="F:oxidoreductase activity"/>
    <property type="evidence" value="ECO:0007669"/>
    <property type="project" value="UniProtKB-KW"/>
</dbReference>
<feature type="domain" description="Thioredoxin-like fold" evidence="7">
    <location>
        <begin position="135"/>
        <end position="294"/>
    </location>
</feature>
<gene>
    <name evidence="8" type="ORF">SAMN04489740_2561</name>
</gene>
<organism evidence="8 9">
    <name type="scientific">Arthrobacter alpinus</name>
    <dbReference type="NCBI Taxonomy" id="656366"/>
    <lineage>
        <taxon>Bacteria</taxon>
        <taxon>Bacillati</taxon>
        <taxon>Actinomycetota</taxon>
        <taxon>Actinomycetes</taxon>
        <taxon>Micrococcales</taxon>
        <taxon>Micrococcaceae</taxon>
        <taxon>Arthrobacter</taxon>
    </lineage>
</organism>
<keyword evidence="3" id="KW-0560">Oxidoreductase</keyword>
<evidence type="ECO:0000313" key="9">
    <source>
        <dbReference type="Proteomes" id="UP000182725"/>
    </source>
</evidence>
<evidence type="ECO:0000256" key="1">
    <source>
        <dbReference type="ARBA" id="ARBA00005791"/>
    </source>
</evidence>
<evidence type="ECO:0000256" key="6">
    <source>
        <dbReference type="SAM" id="Phobius"/>
    </source>
</evidence>
<feature type="transmembrane region" description="Helical" evidence="6">
    <location>
        <begin position="38"/>
        <end position="60"/>
    </location>
</feature>
<dbReference type="InterPro" id="IPR012336">
    <property type="entry name" value="Thioredoxin-like_fold"/>
</dbReference>
<keyword evidence="5" id="KW-0676">Redox-active center</keyword>
<dbReference type="CDD" id="cd02972">
    <property type="entry name" value="DsbA_family"/>
    <property type="match status" value="1"/>
</dbReference>
<keyword evidence="6" id="KW-1133">Transmembrane helix</keyword>
<evidence type="ECO:0000256" key="5">
    <source>
        <dbReference type="ARBA" id="ARBA00023284"/>
    </source>
</evidence>
<keyword evidence="4" id="KW-1015">Disulfide bond</keyword>
<sequence>MSPNNEPRLSKAERTAQAREQARIIRDAQLKKQKRNGWLIKGGVLVAAVAIVVIIALIVINTQKANTPVADSGPVPTNMNTYGGITLGKDGAVIAPTTTEKTVDINNLPAAPTAAAEKVIDPEAIGIKATGTGEPVQMVIYFDFMCPFCNQFETSYGAQLKALANEEKITVEYRALGFLDRFSGGTNYSSRAGAAAACVAETTPNKYQAFLDTLFANQPAENSKGLDNAKLKQYATEVGAADISSCVDEKTFRPYVANTTGLASAHGVSATPTVFMDGEQWVSTEKFEDFSARILAAKK</sequence>
<name>A0A1H5LQT3_9MICC</name>
<dbReference type="AlphaFoldDB" id="A0A1H5LQT3"/>
<dbReference type="PANTHER" id="PTHR13887:SF14">
    <property type="entry name" value="DISULFIDE BOND FORMATION PROTEIN D"/>
    <property type="match status" value="1"/>
</dbReference>
<dbReference type="Proteomes" id="UP000182725">
    <property type="component" value="Unassembled WGS sequence"/>
</dbReference>
<evidence type="ECO:0000313" key="8">
    <source>
        <dbReference type="EMBL" id="SEE79406.1"/>
    </source>
</evidence>
<dbReference type="Gene3D" id="3.40.30.10">
    <property type="entry name" value="Glutaredoxin"/>
    <property type="match status" value="1"/>
</dbReference>
<dbReference type="Pfam" id="PF13462">
    <property type="entry name" value="Thioredoxin_4"/>
    <property type="match status" value="1"/>
</dbReference>
<evidence type="ECO:0000256" key="2">
    <source>
        <dbReference type="ARBA" id="ARBA00022729"/>
    </source>
</evidence>
<dbReference type="RefSeq" id="WP_074711881.1">
    <property type="nucleotide sequence ID" value="NZ_FNTV01000001.1"/>
</dbReference>
<evidence type="ECO:0000259" key="7">
    <source>
        <dbReference type="Pfam" id="PF13462"/>
    </source>
</evidence>
<dbReference type="PANTHER" id="PTHR13887">
    <property type="entry name" value="GLUTATHIONE S-TRANSFERASE KAPPA"/>
    <property type="match status" value="1"/>
</dbReference>
<accession>A0A1H5LQT3</accession>
<keyword evidence="2" id="KW-0732">Signal</keyword>
<evidence type="ECO:0000256" key="3">
    <source>
        <dbReference type="ARBA" id="ARBA00023002"/>
    </source>
</evidence>
<proteinExistence type="inferred from homology"/>
<comment type="similarity">
    <text evidence="1">Belongs to the thioredoxin family. DsbA subfamily.</text>
</comment>
<keyword evidence="6" id="KW-0472">Membrane</keyword>
<keyword evidence="6" id="KW-0812">Transmembrane</keyword>
<protein>
    <submittedName>
        <fullName evidence="8">Thioredoxin</fullName>
    </submittedName>
</protein>
<dbReference type="InterPro" id="IPR036249">
    <property type="entry name" value="Thioredoxin-like_sf"/>
</dbReference>
<dbReference type="SUPFAM" id="SSF52833">
    <property type="entry name" value="Thioredoxin-like"/>
    <property type="match status" value="1"/>
</dbReference>
<evidence type="ECO:0000256" key="4">
    <source>
        <dbReference type="ARBA" id="ARBA00023157"/>
    </source>
</evidence>
<reference evidence="8 9" key="1">
    <citation type="submission" date="2016-10" db="EMBL/GenBank/DDBJ databases">
        <authorList>
            <person name="de Groot N.N."/>
        </authorList>
    </citation>
    <scope>NUCLEOTIDE SEQUENCE [LARGE SCALE GENOMIC DNA]</scope>
    <source>
        <strain evidence="8 9">DSM 22274</strain>
    </source>
</reference>
<dbReference type="EMBL" id="FNTV01000001">
    <property type="protein sequence ID" value="SEE79406.1"/>
    <property type="molecule type" value="Genomic_DNA"/>
</dbReference>